<organism evidence="2 3">
    <name type="scientific">Steinernema glaseri</name>
    <dbReference type="NCBI Taxonomy" id="37863"/>
    <lineage>
        <taxon>Eukaryota</taxon>
        <taxon>Metazoa</taxon>
        <taxon>Ecdysozoa</taxon>
        <taxon>Nematoda</taxon>
        <taxon>Chromadorea</taxon>
        <taxon>Rhabditida</taxon>
        <taxon>Tylenchina</taxon>
        <taxon>Panagrolaimomorpha</taxon>
        <taxon>Strongyloidoidea</taxon>
        <taxon>Steinernematidae</taxon>
        <taxon>Steinernema</taxon>
    </lineage>
</organism>
<keyword evidence="2" id="KW-1185">Reference proteome</keyword>
<proteinExistence type="predicted"/>
<evidence type="ECO:0000256" key="1">
    <source>
        <dbReference type="SAM" id="Phobius"/>
    </source>
</evidence>
<keyword evidence="1" id="KW-1133">Transmembrane helix</keyword>
<name>A0A1I7ZVX9_9BILA</name>
<sequence>MKGEGAYKCAEISVISFIATIATLVKSICVAKTTFGHPLRPRERLHADKITVTASVFLVRSQEASIRIHSI</sequence>
<protein>
    <submittedName>
        <fullName evidence="3">Secreted protein</fullName>
    </submittedName>
</protein>
<keyword evidence="1" id="KW-0812">Transmembrane</keyword>
<feature type="transmembrane region" description="Helical" evidence="1">
    <location>
        <begin position="12"/>
        <end position="35"/>
    </location>
</feature>
<evidence type="ECO:0000313" key="2">
    <source>
        <dbReference type="Proteomes" id="UP000095287"/>
    </source>
</evidence>
<dbReference type="WBParaSite" id="L893_g3032.t1">
    <property type="protein sequence ID" value="L893_g3032.t1"/>
    <property type="gene ID" value="L893_g3032"/>
</dbReference>
<dbReference type="AlphaFoldDB" id="A0A1I7ZVX9"/>
<accession>A0A1I7ZVX9</accession>
<keyword evidence="1" id="KW-0472">Membrane</keyword>
<reference evidence="3" key="1">
    <citation type="submission" date="2016-11" db="UniProtKB">
        <authorList>
            <consortium name="WormBaseParasite"/>
        </authorList>
    </citation>
    <scope>IDENTIFICATION</scope>
</reference>
<dbReference type="Proteomes" id="UP000095287">
    <property type="component" value="Unplaced"/>
</dbReference>
<evidence type="ECO:0000313" key="3">
    <source>
        <dbReference type="WBParaSite" id="L893_g3032.t1"/>
    </source>
</evidence>